<dbReference type="EMBL" id="JAAIKR010000027">
    <property type="protein sequence ID" value="MBR9729619.1"/>
    <property type="molecule type" value="Genomic_DNA"/>
</dbReference>
<gene>
    <name evidence="2" type="ORF">G3R48_16745</name>
</gene>
<accession>A0ABS5I6G7</accession>
<dbReference type="Proteomes" id="UP000811844">
    <property type="component" value="Unassembled WGS sequence"/>
</dbReference>
<dbReference type="Pfam" id="PF11854">
    <property type="entry name" value="MtrB_PioB"/>
    <property type="match status" value="1"/>
</dbReference>
<dbReference type="NCBIfam" id="TIGR03509">
    <property type="entry name" value="OMP_MtrB_PioB"/>
    <property type="match status" value="1"/>
</dbReference>
<evidence type="ECO:0000313" key="2">
    <source>
        <dbReference type="EMBL" id="MBR9729619.1"/>
    </source>
</evidence>
<protein>
    <submittedName>
        <fullName evidence="2">MtrB/PioB family decaheme-associated outer membrane protein</fullName>
    </submittedName>
</protein>
<evidence type="ECO:0000313" key="3">
    <source>
        <dbReference type="Proteomes" id="UP000811844"/>
    </source>
</evidence>
<evidence type="ECO:0000256" key="1">
    <source>
        <dbReference type="SAM" id="SignalP"/>
    </source>
</evidence>
<feature type="chain" id="PRO_5047408684" evidence="1">
    <location>
        <begin position="27"/>
        <end position="668"/>
    </location>
</feature>
<dbReference type="SUPFAM" id="SSF56935">
    <property type="entry name" value="Porins"/>
    <property type="match status" value="1"/>
</dbReference>
<reference evidence="2 3" key="1">
    <citation type="submission" date="2020-02" db="EMBL/GenBank/DDBJ databases">
        <title>Shewanella WXL01 sp. nov., a marine bacterium isolated from green algae in Luhuitou Fringing Reef (Northern South China Sea).</title>
        <authorList>
            <person name="Wang X."/>
        </authorList>
    </citation>
    <scope>NUCLEOTIDE SEQUENCE [LARGE SCALE GENOMIC DNA]</scope>
    <source>
        <strain evidence="2 3">MCCC 1A01895</strain>
    </source>
</reference>
<comment type="caution">
    <text evidence="2">The sequence shown here is derived from an EMBL/GenBank/DDBJ whole genome shotgun (WGS) entry which is preliminary data.</text>
</comment>
<keyword evidence="1" id="KW-0732">Signal</keyword>
<name>A0ABS5I6G7_9GAMM</name>
<dbReference type="InterPro" id="IPR020016">
    <property type="entry name" value="Decahaem-assoc_OM_MtrB/PioB"/>
</dbReference>
<dbReference type="RefSeq" id="WP_153666342.1">
    <property type="nucleotide sequence ID" value="NZ_JAAIKR010000027.1"/>
</dbReference>
<feature type="signal peptide" evidence="1">
    <location>
        <begin position="1"/>
        <end position="26"/>
    </location>
</feature>
<sequence>MKSFKMNMVTFAMTLAASTAVSPVMAANFGVNLANTTKVNTDQFTCQRCTNNNGYQGQLGAHIGINDVDDIHAGNTLGSATDGVITAVSSDVQYQDESGYQANIQAHQLGLDNGFAHLSAGRSNAHMIHFDYSAIKTYQAQAQSHLWHNNGVLTPADTTNQFDLALQREKIGLGFDYTHDLYNAFVSYSQESKTGFKSSSITAPTPINIGAPVDAKTKQFDAGVNMSGDNWMAQLSYLGSFYENDANDLSYNSAPVQAATPDNQAHRVSLSGQYQLNRTIMSGRFITGRMIQDDNLIQINGNPLQNWDGQIDTLDGRIAVSSMLTNRLRLAGSIDYSKRDNQSSTAEFLQYDFNGLNGAFKENTTQDITRHTYKVNGSYRIASGYRVQAGFDRKEVERTYSDREQTHDDSLWMKFNVRAFDGFNINLKAEHANRSGSEYQANQYTSSENNPLLRKYYLADRSRNGVELRLNHTPNAWVSVDLTTRYAKDDYSKTEIGLTESEDYGYDMNVNLAMSKHVNGYVFAGQQWINSNQAGSQSYTSADWQADIEDEFINLGTGVSYSGLMQDQLTVGLDYLFSNSISDTLTTATGDSNSFGDDYSYTHSATAYANYDVSQDMAVKLTYRYERYFDTDAAQVGVNDIPGMITLGDINHDYNAHQVMLSFTYKLR</sequence>
<keyword evidence="3" id="KW-1185">Reference proteome</keyword>
<organism evidence="2 3">
    <name type="scientific">Shewanella intestini</name>
    <dbReference type="NCBI Taxonomy" id="2017544"/>
    <lineage>
        <taxon>Bacteria</taxon>
        <taxon>Pseudomonadati</taxon>
        <taxon>Pseudomonadota</taxon>
        <taxon>Gammaproteobacteria</taxon>
        <taxon>Alteromonadales</taxon>
        <taxon>Shewanellaceae</taxon>
        <taxon>Shewanella</taxon>
    </lineage>
</organism>
<proteinExistence type="predicted"/>